<organism evidence="1 2">
    <name type="scientific">Parascaris univalens</name>
    <name type="common">Nematode worm</name>
    <dbReference type="NCBI Taxonomy" id="6257"/>
    <lineage>
        <taxon>Eukaryota</taxon>
        <taxon>Metazoa</taxon>
        <taxon>Ecdysozoa</taxon>
        <taxon>Nematoda</taxon>
        <taxon>Chromadorea</taxon>
        <taxon>Rhabditida</taxon>
        <taxon>Spirurina</taxon>
        <taxon>Ascaridomorpha</taxon>
        <taxon>Ascaridoidea</taxon>
        <taxon>Ascarididae</taxon>
        <taxon>Parascaris</taxon>
    </lineage>
</organism>
<protein>
    <submittedName>
        <fullName evidence="2">Uncharacterized protein</fullName>
    </submittedName>
</protein>
<accession>A0A915AV46</accession>
<keyword evidence="1" id="KW-1185">Reference proteome</keyword>
<evidence type="ECO:0000313" key="1">
    <source>
        <dbReference type="Proteomes" id="UP000887569"/>
    </source>
</evidence>
<reference evidence="2" key="1">
    <citation type="submission" date="2022-11" db="UniProtKB">
        <authorList>
            <consortium name="WormBaseParasite"/>
        </authorList>
    </citation>
    <scope>IDENTIFICATION</scope>
</reference>
<dbReference type="Proteomes" id="UP000887569">
    <property type="component" value="Unplaced"/>
</dbReference>
<sequence>MRRSLVSLFVLPPPIGKLPSSPPSDQPQTSHAKKNITHYICFFRYPSLFNNSYKSALSNSTFDEEANYLELSDAKDVEKSGTYSAPFEISLEMASHARKELQLVRMNLSALFHSLFLLYAHFYLHPRHVRHLPAFAKLFLMKNRSQVLCEDMYERQDQTKK</sequence>
<proteinExistence type="predicted"/>
<dbReference type="AlphaFoldDB" id="A0A915AV46"/>
<dbReference type="WBParaSite" id="PgR015_g111_t01">
    <property type="protein sequence ID" value="PgR015_g111_t01"/>
    <property type="gene ID" value="PgR015_g111"/>
</dbReference>
<name>A0A915AV46_PARUN</name>
<evidence type="ECO:0000313" key="2">
    <source>
        <dbReference type="WBParaSite" id="PgR015_g111_t01"/>
    </source>
</evidence>